<keyword evidence="1" id="KW-0472">Membrane</keyword>
<organism evidence="2 5">
    <name type="scientific">Helicobacter muridarum</name>
    <dbReference type="NCBI Taxonomy" id="216"/>
    <lineage>
        <taxon>Bacteria</taxon>
        <taxon>Pseudomonadati</taxon>
        <taxon>Campylobacterota</taxon>
        <taxon>Epsilonproteobacteria</taxon>
        <taxon>Campylobacterales</taxon>
        <taxon>Helicobacteraceae</taxon>
        <taxon>Helicobacter</taxon>
    </lineage>
</organism>
<evidence type="ECO:0000313" key="2">
    <source>
        <dbReference type="EMBL" id="STQ86802.1"/>
    </source>
</evidence>
<dbReference type="STRING" id="216.LS73_05065"/>
<feature type="transmembrane region" description="Helical" evidence="1">
    <location>
        <begin position="325"/>
        <end position="344"/>
    </location>
</feature>
<dbReference type="Proteomes" id="UP000255139">
    <property type="component" value="Unassembled WGS sequence"/>
</dbReference>
<evidence type="ECO:0000313" key="5">
    <source>
        <dbReference type="Proteomes" id="UP000255139"/>
    </source>
</evidence>
<dbReference type="EMBL" id="UGJE01000002">
    <property type="protein sequence ID" value="STQ86802.1"/>
    <property type="molecule type" value="Genomic_DNA"/>
</dbReference>
<feature type="transmembrane region" description="Helical" evidence="1">
    <location>
        <begin position="214"/>
        <end position="231"/>
    </location>
</feature>
<feature type="transmembrane region" description="Helical" evidence="1">
    <location>
        <begin position="251"/>
        <end position="271"/>
    </location>
</feature>
<evidence type="ECO:0000256" key="1">
    <source>
        <dbReference type="SAM" id="Phobius"/>
    </source>
</evidence>
<feature type="transmembrane region" description="Helical" evidence="1">
    <location>
        <begin position="6"/>
        <end position="29"/>
    </location>
</feature>
<reference evidence="2 5" key="2">
    <citation type="submission" date="2018-06" db="EMBL/GenBank/DDBJ databases">
        <authorList>
            <consortium name="Pathogen Informatics"/>
            <person name="Doyle S."/>
        </authorList>
    </citation>
    <scope>NUCLEOTIDE SEQUENCE [LARGE SCALE GENOMIC DNA]</scope>
    <source>
        <strain evidence="2 5">NCTC12714</strain>
    </source>
</reference>
<gene>
    <name evidence="3" type="ORF">LS73_008740</name>
    <name evidence="2" type="ORF">NCTC12714_01613</name>
</gene>
<dbReference type="Proteomes" id="UP000029922">
    <property type="component" value="Unassembled WGS sequence"/>
</dbReference>
<feature type="transmembrane region" description="Helical" evidence="1">
    <location>
        <begin position="350"/>
        <end position="371"/>
    </location>
</feature>
<dbReference type="RefSeq" id="WP_034557956.1">
    <property type="nucleotide sequence ID" value="NZ_FZML01000033.1"/>
</dbReference>
<evidence type="ECO:0000313" key="4">
    <source>
        <dbReference type="Proteomes" id="UP000029922"/>
    </source>
</evidence>
<proteinExistence type="predicted"/>
<protein>
    <submittedName>
        <fullName evidence="2">Uncharacterized protein</fullName>
    </submittedName>
</protein>
<dbReference type="EMBL" id="JRPD02000028">
    <property type="protein sequence ID" value="TLD98503.1"/>
    <property type="molecule type" value="Genomic_DNA"/>
</dbReference>
<feature type="transmembrane region" description="Helical" evidence="1">
    <location>
        <begin position="81"/>
        <end position="102"/>
    </location>
</feature>
<feature type="transmembrane region" description="Helical" evidence="1">
    <location>
        <begin position="150"/>
        <end position="178"/>
    </location>
</feature>
<reference evidence="3 4" key="1">
    <citation type="journal article" date="2014" name="Genome Announc.">
        <title>Draft genome sequences of eight enterohepatic helicobacter species isolated from both laboratory and wild rodents.</title>
        <authorList>
            <person name="Sheh A."/>
            <person name="Shen Z."/>
            <person name="Fox J.G."/>
        </authorList>
    </citation>
    <scope>NUCLEOTIDE SEQUENCE [LARGE SCALE GENOMIC DNA]</scope>
    <source>
        <strain evidence="3 4">ST1</strain>
    </source>
</reference>
<keyword evidence="5" id="KW-1185">Reference proteome</keyword>
<dbReference type="OrthoDB" id="5322025at2"/>
<dbReference type="AlphaFoldDB" id="A0A099TXC0"/>
<sequence length="473" mass="54326">MKKVWIYFSAVFALFMLFFSYAYPIVPFWGDDWQMISAYGSLRPANSWIPARVLPPFIQTAMGVVSAYVVMPLSGLDFVDAITLTSAITLSIVFTALSYVIYRLMLTITQNLSLALFITSVFIMGGFCATRAQVMPLFLPADVQAEGMGYIFTLISFYIIPNVLNLSLLCGLFCYQYTYLCKRKFYTKEMWLLAGVGAIILYLAQFSITSASLILSSYCGASLFVELYYFFKFHKNKISFSAYIRDNYTYFYGLLFCVTLWCIAAICDINSGRAQACGDFNLVFGASYTYSNLKFMRIGFYILFALVFIGIVIKAYKDKTLRKFISIQILWLICLISAYTLIVSKCGAKYYLMSGLLICILWVMCVWIAIIFKDSKKLLSILGFMAFLAFLHPFEPYKERPREAYLFYKEYAKSWVETAQRASQNGLDSVTIKVPRDFEHWKWNGWFFDGFARTLKNYGIIQKPIKVKFEPDS</sequence>
<name>A0A099TXC0_9HELI</name>
<evidence type="ECO:0000313" key="3">
    <source>
        <dbReference type="EMBL" id="TLD98503.1"/>
    </source>
</evidence>
<feature type="transmembrane region" description="Helical" evidence="1">
    <location>
        <begin position="190"/>
        <end position="208"/>
    </location>
</feature>
<keyword evidence="1" id="KW-1133">Transmembrane helix</keyword>
<feature type="transmembrane region" description="Helical" evidence="1">
    <location>
        <begin position="378"/>
        <end position="394"/>
    </location>
</feature>
<feature type="transmembrane region" description="Helical" evidence="1">
    <location>
        <begin position="295"/>
        <end position="313"/>
    </location>
</feature>
<keyword evidence="1" id="KW-0812">Transmembrane</keyword>
<feature type="transmembrane region" description="Helical" evidence="1">
    <location>
        <begin position="114"/>
        <end position="138"/>
    </location>
</feature>
<accession>A0A099TXC0</accession>